<feature type="compositionally biased region" description="Low complexity" evidence="1">
    <location>
        <begin position="495"/>
        <end position="506"/>
    </location>
</feature>
<dbReference type="PANTHER" id="PTHR11145:SF8">
    <property type="entry name" value="RE57120P"/>
    <property type="match status" value="1"/>
</dbReference>
<keyword evidence="4" id="KW-1185">Reference proteome</keyword>
<feature type="non-terminal residue" evidence="3">
    <location>
        <position position="523"/>
    </location>
</feature>
<evidence type="ECO:0000256" key="1">
    <source>
        <dbReference type="SAM" id="MobiDB-lite"/>
    </source>
</evidence>
<dbReference type="CDD" id="cd18316">
    <property type="entry name" value="BTB_POZ_KCTD-like"/>
    <property type="match status" value="1"/>
</dbReference>
<sequence>ARRGRGAAPPPRPRRRPSPRASAEGRSARSGHARQAQGVVPTRQSVQRLTDSSRQSPVPTVLTMDGSCVAEDFDEDMRECIAAYEESSLRCASPSGSLQMRPPTSSRARFVRQTNSLRDSWGSGPHGDPAGGAGEHPWPGAAPPGAAPGSPGGFQVPGAFGPVLTVMVGGVEFKSTGSTLRRAPHFESVLSQGGQLPNPLFIDRSGDLFKYILDYLRSGHWLLGSRACDEEFLGALRQEAAYYGLGGLVEANPWPCVSEYVTIWQYKDDTSLYVDCQEETIREDPDHKAPIKGLFRLCKYSGGLPLDLQTNVRRFKAASNYMQAALAYFGMSRPPKRQGGPAEGPRGSIHWRADLWEAGGGISEGRSAVVDRCAVIEREVWLMRRRLHQQVVLLLRMSPMLPAEVFNYACAAMPLPFYKFALGCLGSAVPISFWVFTSAQGAQLARDGDALEHGHGGAGAHRPTGRVTSFAFMAATFLADVLALYLWGGTGGAGTASRAAARGARSTSRRGPRARSARPAGAR</sequence>
<feature type="compositionally biased region" description="Low complexity" evidence="1">
    <location>
        <begin position="19"/>
        <end position="34"/>
    </location>
</feature>
<organism evidence="3 4">
    <name type="scientific">Prorocentrum cordatum</name>
    <dbReference type="NCBI Taxonomy" id="2364126"/>
    <lineage>
        <taxon>Eukaryota</taxon>
        <taxon>Sar</taxon>
        <taxon>Alveolata</taxon>
        <taxon>Dinophyceae</taxon>
        <taxon>Prorocentrales</taxon>
        <taxon>Prorocentraceae</taxon>
        <taxon>Prorocentrum</taxon>
    </lineage>
</organism>
<accession>A0ABN9XM99</accession>
<feature type="domain" description="Potassium channel tetramerisation-type BTB" evidence="2">
    <location>
        <begin position="165"/>
        <end position="248"/>
    </location>
</feature>
<feature type="compositionally biased region" description="Basic residues" evidence="1">
    <location>
        <begin position="507"/>
        <end position="516"/>
    </location>
</feature>
<feature type="region of interest" description="Disordered" evidence="1">
    <location>
        <begin position="117"/>
        <end position="154"/>
    </location>
</feature>
<feature type="region of interest" description="Disordered" evidence="1">
    <location>
        <begin position="493"/>
        <end position="523"/>
    </location>
</feature>
<dbReference type="InterPro" id="IPR003131">
    <property type="entry name" value="T1-type_BTB"/>
</dbReference>
<dbReference type="EMBL" id="CAUYUJ010020848">
    <property type="protein sequence ID" value="CAK0900886.1"/>
    <property type="molecule type" value="Genomic_DNA"/>
</dbReference>
<dbReference type="SUPFAM" id="SSF54695">
    <property type="entry name" value="POZ domain"/>
    <property type="match status" value="1"/>
</dbReference>
<dbReference type="Pfam" id="PF02214">
    <property type="entry name" value="BTB_2"/>
    <property type="match status" value="1"/>
</dbReference>
<gene>
    <name evidence="3" type="ORF">PCOR1329_LOCUS78036</name>
</gene>
<dbReference type="Gene3D" id="3.30.710.10">
    <property type="entry name" value="Potassium Channel Kv1.1, Chain A"/>
    <property type="match status" value="1"/>
</dbReference>
<reference evidence="3" key="1">
    <citation type="submission" date="2023-10" db="EMBL/GenBank/DDBJ databases">
        <authorList>
            <person name="Chen Y."/>
            <person name="Shah S."/>
            <person name="Dougan E. K."/>
            <person name="Thang M."/>
            <person name="Chan C."/>
        </authorList>
    </citation>
    <scope>NUCLEOTIDE SEQUENCE [LARGE SCALE GENOMIC DNA]</scope>
</reference>
<proteinExistence type="predicted"/>
<feature type="compositionally biased region" description="Polar residues" evidence="1">
    <location>
        <begin position="42"/>
        <end position="58"/>
    </location>
</feature>
<dbReference type="PANTHER" id="PTHR11145">
    <property type="entry name" value="BTB/POZ DOMAIN-CONTAINING ADAPTER FOR CUL3-MEDIATED RHOA DEGRADATION PROTEIN FAMILY MEMBER"/>
    <property type="match status" value="1"/>
</dbReference>
<evidence type="ECO:0000313" key="3">
    <source>
        <dbReference type="EMBL" id="CAK0900886.1"/>
    </source>
</evidence>
<feature type="region of interest" description="Disordered" evidence="1">
    <location>
        <begin position="1"/>
        <end position="63"/>
    </location>
</feature>
<protein>
    <recommendedName>
        <fullName evidence="2">Potassium channel tetramerisation-type BTB domain-containing protein</fullName>
    </recommendedName>
</protein>
<name>A0ABN9XM99_9DINO</name>
<evidence type="ECO:0000313" key="4">
    <source>
        <dbReference type="Proteomes" id="UP001189429"/>
    </source>
</evidence>
<comment type="caution">
    <text evidence="3">The sequence shown here is derived from an EMBL/GenBank/DDBJ whole genome shotgun (WGS) entry which is preliminary data.</text>
</comment>
<evidence type="ECO:0000259" key="2">
    <source>
        <dbReference type="Pfam" id="PF02214"/>
    </source>
</evidence>
<dbReference type="InterPro" id="IPR045068">
    <property type="entry name" value="BACURD1-3"/>
</dbReference>
<dbReference type="InterPro" id="IPR011333">
    <property type="entry name" value="SKP1/BTB/POZ_sf"/>
</dbReference>
<dbReference type="Proteomes" id="UP001189429">
    <property type="component" value="Unassembled WGS sequence"/>
</dbReference>
<feature type="non-terminal residue" evidence="3">
    <location>
        <position position="1"/>
    </location>
</feature>